<dbReference type="AlphaFoldDB" id="Q4Q0I7"/>
<feature type="region of interest" description="Disordered" evidence="1">
    <location>
        <begin position="252"/>
        <end position="320"/>
    </location>
</feature>
<feature type="compositionally biased region" description="Polar residues" evidence="1">
    <location>
        <begin position="352"/>
        <end position="364"/>
    </location>
</feature>
<feature type="region of interest" description="Disordered" evidence="1">
    <location>
        <begin position="619"/>
        <end position="664"/>
    </location>
</feature>
<feature type="compositionally biased region" description="Low complexity" evidence="1">
    <location>
        <begin position="203"/>
        <end position="217"/>
    </location>
</feature>
<dbReference type="VEuPathDB" id="TriTrypDB:LmjF.36.5740"/>
<proteinExistence type="predicted"/>
<feature type="compositionally biased region" description="Low complexity" evidence="1">
    <location>
        <begin position="145"/>
        <end position="175"/>
    </location>
</feature>
<reference evidence="2 3" key="2">
    <citation type="journal article" date="2011" name="Genome Res.">
        <title>Chromosome and gene copy number variation allow major structural change between species and strains of Leishmania.</title>
        <authorList>
            <person name="Rogers M.B."/>
            <person name="Hilley J.D."/>
            <person name="Dickens N.J."/>
            <person name="Wilkes J."/>
            <person name="Bates P.A."/>
            <person name="Depledge D.P."/>
            <person name="Harris D."/>
            <person name="Her Y."/>
            <person name="Herzyk P."/>
            <person name="Imamura H."/>
            <person name="Otto T.D."/>
            <person name="Sanders M."/>
            <person name="Seeger K."/>
            <person name="Dujardin J.C."/>
            <person name="Berriman M."/>
            <person name="Smith D.F."/>
            <person name="Hertz-Fowler C."/>
            <person name="Mottram J.C."/>
        </authorList>
    </citation>
    <scope>NUCLEOTIDE SEQUENCE [LARGE SCALE GENOMIC DNA]</scope>
    <source>
        <strain evidence="3">MHOM/IL/81/Friedlin</strain>
    </source>
</reference>
<protein>
    <submittedName>
        <fullName evidence="2">Uncharacterized protein</fullName>
    </submittedName>
</protein>
<accession>Q4Q0I7</accession>
<dbReference type="EMBL" id="FR796432">
    <property type="protein sequence ID" value="CAJ09548.1"/>
    <property type="molecule type" value="Genomic_DNA"/>
</dbReference>
<feature type="compositionally biased region" description="Basic residues" evidence="1">
    <location>
        <begin position="125"/>
        <end position="140"/>
    </location>
</feature>
<feature type="compositionally biased region" description="Basic and acidic residues" evidence="1">
    <location>
        <begin position="220"/>
        <end position="230"/>
    </location>
</feature>
<gene>
    <name evidence="2" type="ORF">LMJF_36_5740</name>
</gene>
<feature type="region of interest" description="Disordered" evidence="1">
    <location>
        <begin position="333"/>
        <end position="410"/>
    </location>
</feature>
<feature type="region of interest" description="Disordered" evidence="1">
    <location>
        <begin position="461"/>
        <end position="519"/>
    </location>
</feature>
<evidence type="ECO:0000313" key="3">
    <source>
        <dbReference type="Proteomes" id="UP000000542"/>
    </source>
</evidence>
<dbReference type="GeneID" id="5655878"/>
<feature type="compositionally biased region" description="Polar residues" evidence="1">
    <location>
        <begin position="176"/>
        <end position="193"/>
    </location>
</feature>
<feature type="compositionally biased region" description="Low complexity" evidence="1">
    <location>
        <begin position="307"/>
        <end position="319"/>
    </location>
</feature>
<dbReference type="RefSeq" id="XP_001687161.1">
    <property type="nucleotide sequence ID" value="XM_001687109.1"/>
</dbReference>
<dbReference type="VEuPathDB" id="TriTrypDB:LMJLV39_360069800"/>
<feature type="compositionally biased region" description="Polar residues" evidence="1">
    <location>
        <begin position="265"/>
        <end position="306"/>
    </location>
</feature>
<dbReference type="VEuPathDB" id="TriTrypDB:LMJSD75_360069800"/>
<dbReference type="Proteomes" id="UP000000542">
    <property type="component" value="Chromosome 36"/>
</dbReference>
<organism evidence="2 3">
    <name type="scientific">Leishmania major</name>
    <dbReference type="NCBI Taxonomy" id="5664"/>
    <lineage>
        <taxon>Eukaryota</taxon>
        <taxon>Discoba</taxon>
        <taxon>Euglenozoa</taxon>
        <taxon>Kinetoplastea</taxon>
        <taxon>Metakinetoplastina</taxon>
        <taxon>Trypanosomatida</taxon>
        <taxon>Trypanosomatidae</taxon>
        <taxon>Leishmaniinae</taxon>
        <taxon>Leishmania</taxon>
    </lineage>
</organism>
<dbReference type="InParanoid" id="Q4Q0I7"/>
<evidence type="ECO:0000313" key="2">
    <source>
        <dbReference type="EMBL" id="CAJ09548.1"/>
    </source>
</evidence>
<dbReference type="KEGG" id="lma:LMJF_36_5740"/>
<evidence type="ECO:0000256" key="1">
    <source>
        <dbReference type="SAM" id="MobiDB-lite"/>
    </source>
</evidence>
<feature type="compositionally biased region" description="Polar residues" evidence="1">
    <location>
        <begin position="689"/>
        <end position="699"/>
    </location>
</feature>
<dbReference type="OMA" id="HSEQGIY"/>
<feature type="region of interest" description="Disordered" evidence="1">
    <location>
        <begin position="115"/>
        <end position="240"/>
    </location>
</feature>
<feature type="compositionally biased region" description="Low complexity" evidence="1">
    <location>
        <begin position="492"/>
        <end position="513"/>
    </location>
</feature>
<sequence length="777" mass="82570">MSTRMVVFLSSNRLQQHERRPFFFTMYMDILEQEVEHLSAEVMRLRLMVHRVTQAMEAPLPDPHHHSSHVDPLQVALLSKATSSGTPKDLQATLDSYKEILSLVQLLLAQQQQQQQRNDAEVSHGRRRRQSSRHRGHPSRNLRPAASRRAGSSSSRSSPCAASSRSRSQRSSDASLTISSSHIHGNKPTSLPSHKNAGPARTPSPSLTTTSSSSSTPVVMKKDGHEKRTEPAMAQGQDDTLFAGERSTSADPLHVAPTREEPPSANATAPTPIATSVVSRLRAQRQQEALNEQESTPDRSNVMSMVTSQTQLPTTSPSRSEVRRTYLMNATTVASPRKKVAPATEPAAATSLPRQSTSITSSKRQLAPSEQEAERRAAWQPAEGTGQHSLSAFSPGCEAPGALSEAPVSSKRTSLQTGSLQCGSVGSSIIHSEQGIYNYSALPSAYNSPVLSHVPEDATAATRAVQAASTPSPAPSAQAPSSQQRHNELGLQASAPSPAQECASSSSSTSQESAEGDAAELQNALQAVIPSPYRAGVILGGRQPISVQSMNIPSAFVTASTRVGAAGRNPAAAAMLSRDDCAGAASRANLLPALRRIPSDSSASTSSSSNIEAFCRPSLRQSTEAHHRDSSFHDYSDSASSQPRSQNAGIRCSEGPPVDPYASQSQDAYSFASYSLQQSIQHSSRQKGSDASPNSSRALSHSMHPPQLAQSVSLATSSVGHPGSISAGGYYYGYNLGLGSPSQRSLALSPIAEAQPVVRCEERASTWSLSPPRVTKD</sequence>
<reference evidence="2 3" key="1">
    <citation type="journal article" date="2005" name="Science">
        <title>The genome of the kinetoplastid parasite, Leishmania major.</title>
        <authorList>
            <person name="Ivens A.C."/>
            <person name="Peacock C.S."/>
            <person name="Worthey E.A."/>
            <person name="Murphy L."/>
            <person name="Aggarwal G."/>
            <person name="Berriman M."/>
            <person name="Sisk E."/>
            <person name="Rajandream M.A."/>
            <person name="Adlem E."/>
            <person name="Aert R."/>
            <person name="Anupama A."/>
            <person name="Apostolou Z."/>
            <person name="Attipoe P."/>
            <person name="Bason N."/>
            <person name="Bauser C."/>
            <person name="Beck A."/>
            <person name="Beverley S.M."/>
            <person name="Bianchettin G."/>
            <person name="Borzym K."/>
            <person name="Bothe G."/>
            <person name="Bruschi C.V."/>
            <person name="Collins M."/>
            <person name="Cadag E."/>
            <person name="Ciarloni L."/>
            <person name="Clayton C."/>
            <person name="Coulson R.M."/>
            <person name="Cronin A."/>
            <person name="Cruz A.K."/>
            <person name="Davies R.M."/>
            <person name="De Gaudenzi J."/>
            <person name="Dobson D.E."/>
            <person name="Duesterhoeft A."/>
            <person name="Fazelina G."/>
            <person name="Fosker N."/>
            <person name="Frasch A.C."/>
            <person name="Fraser A."/>
            <person name="Fuchs M."/>
            <person name="Gabel C."/>
            <person name="Goble A."/>
            <person name="Goffeau A."/>
            <person name="Harris D."/>
            <person name="Hertz-Fowler C."/>
            <person name="Hilbert H."/>
            <person name="Horn D."/>
            <person name="Huang Y."/>
            <person name="Klages S."/>
            <person name="Knights A."/>
            <person name="Kube M."/>
            <person name="Larke N."/>
            <person name="Litvin L."/>
            <person name="Lord A."/>
            <person name="Louie T."/>
            <person name="Marra M."/>
            <person name="Masuy D."/>
            <person name="Matthews K."/>
            <person name="Michaeli S."/>
            <person name="Mottram J.C."/>
            <person name="Muller-Auer S."/>
            <person name="Munden H."/>
            <person name="Nelson S."/>
            <person name="Norbertczak H."/>
            <person name="Oliver K."/>
            <person name="O'neil S."/>
            <person name="Pentony M."/>
            <person name="Pohl T.M."/>
            <person name="Price C."/>
            <person name="Purnelle B."/>
            <person name="Quail M.A."/>
            <person name="Rabbinowitsch E."/>
            <person name="Reinhardt R."/>
            <person name="Rieger M."/>
            <person name="Rinta J."/>
            <person name="Robben J."/>
            <person name="Robertson L."/>
            <person name="Ruiz J.C."/>
            <person name="Rutter S."/>
            <person name="Saunders D."/>
            <person name="Schafer M."/>
            <person name="Schein J."/>
            <person name="Schwartz D.C."/>
            <person name="Seeger K."/>
            <person name="Seyler A."/>
            <person name="Sharp S."/>
            <person name="Shin H."/>
            <person name="Sivam D."/>
            <person name="Squares R."/>
            <person name="Squares S."/>
            <person name="Tosato V."/>
            <person name="Vogt C."/>
            <person name="Volckaert G."/>
            <person name="Wambutt R."/>
            <person name="Warren T."/>
            <person name="Wedler H."/>
            <person name="Woodward J."/>
            <person name="Zhou S."/>
            <person name="Zimmermann W."/>
            <person name="Smith D.F."/>
            <person name="Blackwell J.M."/>
            <person name="Stuart K.D."/>
            <person name="Barrell B."/>
            <person name="Myler P.J."/>
        </authorList>
    </citation>
    <scope>NUCLEOTIDE SEQUENCE [LARGE SCALE GENOMIC DNA]</scope>
    <source>
        <strain evidence="3">MHOM/IL/81/Friedlin</strain>
    </source>
</reference>
<dbReference type="VEuPathDB" id="TriTrypDB:LMJFC_360075200"/>
<keyword evidence="3" id="KW-1185">Reference proteome</keyword>
<feature type="region of interest" description="Disordered" evidence="1">
    <location>
        <begin position="680"/>
        <end position="715"/>
    </location>
</feature>
<dbReference type="HOGENOM" id="CLU_360359_0_0_1"/>
<feature type="compositionally biased region" description="Basic and acidic residues" evidence="1">
    <location>
        <begin position="623"/>
        <end position="636"/>
    </location>
</feature>
<name>Q4Q0I7_LEIMA</name>
<feature type="compositionally biased region" description="Low complexity" evidence="1">
    <location>
        <begin position="461"/>
        <end position="484"/>
    </location>
</feature>
<dbReference type="eggNOG" id="ENOG502SI1C">
    <property type="taxonomic scope" value="Eukaryota"/>
</dbReference>